<dbReference type="AlphaFoldDB" id="A0A1Y5NWE1"/>
<dbReference type="NCBIfam" id="TIGR01764">
    <property type="entry name" value="excise"/>
    <property type="match status" value="1"/>
</dbReference>
<sequence>MTHTPPPSPMLYDVAQVATALGASTRLVRRLIAEKQLPTVRLGRMIRIRVSDVEAYITAHASTPQTAEA</sequence>
<protein>
    <submittedName>
        <fullName evidence="2">Gene 36 protein (Modular protein)</fullName>
    </submittedName>
</protein>
<proteinExistence type="predicted"/>
<gene>
    <name evidence="2" type="ORF">MIPYR_10648</name>
</gene>
<name>A0A1Y5NWE1_9MICO</name>
<dbReference type="EMBL" id="FLQR01000001">
    <property type="protein sequence ID" value="SBS70782.1"/>
    <property type="molecule type" value="Genomic_DNA"/>
</dbReference>
<dbReference type="InterPro" id="IPR010093">
    <property type="entry name" value="SinI_DNA-bd"/>
</dbReference>
<dbReference type="InterPro" id="IPR041657">
    <property type="entry name" value="HTH_17"/>
</dbReference>
<evidence type="ECO:0000259" key="1">
    <source>
        <dbReference type="Pfam" id="PF12728"/>
    </source>
</evidence>
<dbReference type="RefSeq" id="WP_295573506.1">
    <property type="nucleotide sequence ID" value="NZ_FLQR01000001.1"/>
</dbReference>
<accession>A0A1Y5NWE1</accession>
<reference evidence="2" key="1">
    <citation type="submission" date="2016-03" db="EMBL/GenBank/DDBJ databases">
        <authorList>
            <person name="Ploux O."/>
        </authorList>
    </citation>
    <scope>NUCLEOTIDE SEQUENCE</scope>
    <source>
        <strain evidence="2">UC1</strain>
    </source>
</reference>
<evidence type="ECO:0000313" key="2">
    <source>
        <dbReference type="EMBL" id="SBS70782.1"/>
    </source>
</evidence>
<feature type="domain" description="Helix-turn-helix" evidence="1">
    <location>
        <begin position="11"/>
        <end position="60"/>
    </location>
</feature>
<dbReference type="GO" id="GO:0003677">
    <property type="term" value="F:DNA binding"/>
    <property type="evidence" value="ECO:0007669"/>
    <property type="project" value="InterPro"/>
</dbReference>
<dbReference type="SUPFAM" id="SSF46955">
    <property type="entry name" value="Putative DNA-binding domain"/>
    <property type="match status" value="1"/>
</dbReference>
<dbReference type="InterPro" id="IPR009061">
    <property type="entry name" value="DNA-bd_dom_put_sf"/>
</dbReference>
<organism evidence="2">
    <name type="scientific">uncultured Microbacterium sp</name>
    <dbReference type="NCBI Taxonomy" id="191216"/>
    <lineage>
        <taxon>Bacteria</taxon>
        <taxon>Bacillati</taxon>
        <taxon>Actinomycetota</taxon>
        <taxon>Actinomycetes</taxon>
        <taxon>Micrococcales</taxon>
        <taxon>Microbacteriaceae</taxon>
        <taxon>Microbacterium</taxon>
        <taxon>environmental samples</taxon>
    </lineage>
</organism>
<dbReference type="Pfam" id="PF12728">
    <property type="entry name" value="HTH_17"/>
    <property type="match status" value="1"/>
</dbReference>